<keyword evidence="3" id="KW-1185">Reference proteome</keyword>
<dbReference type="GeneID" id="19465124"/>
<evidence type="ECO:0000259" key="1">
    <source>
        <dbReference type="PROSITE" id="PS50056"/>
    </source>
</evidence>
<dbReference type="InterPro" id="IPR016130">
    <property type="entry name" value="Tyr_Pase_AS"/>
</dbReference>
<proteinExistence type="predicted"/>
<name>S3E3P0_GLAL2</name>
<evidence type="ECO:0000313" key="2">
    <source>
        <dbReference type="EMBL" id="EPE33058.1"/>
    </source>
</evidence>
<dbReference type="PANTHER" id="PTHR31126">
    <property type="entry name" value="TYROSINE-PROTEIN PHOSPHATASE"/>
    <property type="match status" value="1"/>
</dbReference>
<dbReference type="PROSITE" id="PS00383">
    <property type="entry name" value="TYR_PHOSPHATASE_1"/>
    <property type="match status" value="1"/>
</dbReference>
<dbReference type="AlphaFoldDB" id="S3E3P0"/>
<gene>
    <name evidence="2" type="ORF">GLAREA_06070</name>
</gene>
<evidence type="ECO:0000313" key="3">
    <source>
        <dbReference type="Proteomes" id="UP000016922"/>
    </source>
</evidence>
<dbReference type="PROSITE" id="PS50056">
    <property type="entry name" value="TYR_PHOSPHATASE_2"/>
    <property type="match status" value="1"/>
</dbReference>
<reference evidence="2 3" key="1">
    <citation type="journal article" date="2013" name="BMC Genomics">
        <title>Genomics-driven discovery of the pneumocandin biosynthetic gene cluster in the fungus Glarea lozoyensis.</title>
        <authorList>
            <person name="Chen L."/>
            <person name="Yue Q."/>
            <person name="Zhang X."/>
            <person name="Xiang M."/>
            <person name="Wang C."/>
            <person name="Li S."/>
            <person name="Che Y."/>
            <person name="Ortiz-Lopez F.J."/>
            <person name="Bills G.F."/>
            <person name="Liu X."/>
            <person name="An Z."/>
        </authorList>
    </citation>
    <scope>NUCLEOTIDE SEQUENCE [LARGE SCALE GENOMIC DNA]</scope>
    <source>
        <strain evidence="3">ATCC 20868 / MF5171</strain>
    </source>
</reference>
<dbReference type="GO" id="GO:0004721">
    <property type="term" value="F:phosphoprotein phosphatase activity"/>
    <property type="evidence" value="ECO:0007669"/>
    <property type="project" value="InterPro"/>
</dbReference>
<dbReference type="InterPro" id="IPR026893">
    <property type="entry name" value="Tyr/Ser_Pase_IphP-type"/>
</dbReference>
<protein>
    <submittedName>
        <fullName evidence="2">(Phosphotyrosine protein) phosphatases II</fullName>
    </submittedName>
</protein>
<dbReference type="SUPFAM" id="SSF52799">
    <property type="entry name" value="(Phosphotyrosine protein) phosphatases II"/>
    <property type="match status" value="1"/>
</dbReference>
<dbReference type="InterPro" id="IPR000387">
    <property type="entry name" value="Tyr_Pase_dom"/>
</dbReference>
<dbReference type="OrthoDB" id="9988524at2759"/>
<dbReference type="RefSeq" id="XP_008079675.1">
    <property type="nucleotide sequence ID" value="XM_008081484.1"/>
</dbReference>
<sequence>MTDSKDSTKGSLDVQEGDILNPAGFENLLNFRDVGKTINDFVGEKLMKEGLLFRSARPDEATLHDRSRIQKEFMINTIIDLRTNTEHANQKKKREGQLQLPQELQSNAALLGPFEIPGVNYKLININGKSFERCLIKRLSWWSLIKMAFLMLFRQRMAAISIMGREVMQPRGLIGLGKDTLDACGSEIAETLRTISTSQPVLIHCTQGKDRTGMIIFLVLLLLKVPIKAITHDYLMSEGELEVEMEERIKEIRSIGLDEEFAGCPDAWVEEMHRYLGERYGGVEEYLKGIGFEEGVEVRLIDGLRV</sequence>
<organism evidence="2 3">
    <name type="scientific">Glarea lozoyensis (strain ATCC 20868 / MF5171)</name>
    <dbReference type="NCBI Taxonomy" id="1116229"/>
    <lineage>
        <taxon>Eukaryota</taxon>
        <taxon>Fungi</taxon>
        <taxon>Dikarya</taxon>
        <taxon>Ascomycota</taxon>
        <taxon>Pezizomycotina</taxon>
        <taxon>Leotiomycetes</taxon>
        <taxon>Helotiales</taxon>
        <taxon>Helotiaceae</taxon>
        <taxon>Glarea</taxon>
    </lineage>
</organism>
<dbReference type="OMA" id="LSWWDFF"/>
<dbReference type="KEGG" id="glz:GLAREA_06070"/>
<dbReference type="HOGENOM" id="CLU_057546_2_0_1"/>
<dbReference type="InterPro" id="IPR029021">
    <property type="entry name" value="Prot-tyrosine_phosphatase-like"/>
</dbReference>
<dbReference type="Pfam" id="PF13350">
    <property type="entry name" value="Y_phosphatase3"/>
    <property type="match status" value="1"/>
</dbReference>
<dbReference type="Proteomes" id="UP000016922">
    <property type="component" value="Unassembled WGS sequence"/>
</dbReference>
<dbReference type="eggNOG" id="ENOG502S8V4">
    <property type="taxonomic scope" value="Eukaryota"/>
</dbReference>
<dbReference type="PANTHER" id="PTHR31126:SF10">
    <property type="entry name" value="PROTEIN PHOSPHATASE, PUTATIVE (AFU_ORTHOLOGUE AFUA_6G06650)-RELATED"/>
    <property type="match status" value="1"/>
</dbReference>
<dbReference type="EMBL" id="KE145358">
    <property type="protein sequence ID" value="EPE33058.1"/>
    <property type="molecule type" value="Genomic_DNA"/>
</dbReference>
<accession>S3E3P0</accession>
<dbReference type="STRING" id="1116229.S3E3P0"/>
<feature type="domain" description="Tyrosine specific protein phosphatases" evidence="1">
    <location>
        <begin position="186"/>
        <end position="254"/>
    </location>
</feature>
<dbReference type="Gene3D" id="3.90.190.10">
    <property type="entry name" value="Protein tyrosine phosphatase superfamily"/>
    <property type="match status" value="1"/>
</dbReference>